<gene>
    <name evidence="2" type="ORF">DIZ78_09350</name>
</gene>
<sequence>MTPYLAYQNLFQDASTVTASSEATGYDGENAYDDRTYDFWKPSSTGTNTLTATFSANQSVNYFGVAAHDLADDDSSIKLEYSTDGTTWYDAVESWSPADNRVIFRVFDAIQADYWRVSVTSTGYPSMGVLSFGAVHVLPVGMRTGFKPPHLNRNSEYLNNVSEGGQFLGRSLLRSGNDGVIDLSFLKADWVQMAWPALAAVLETRPFFFCWDYDRHSINLLSYSEEIDNAAWIDIGTPVITPNADIAPDGTLTADTIKDDDAASSELVYQAASSFDVASAYTGLAYIKKDSTPRASRFAGLRLYFQGSTNENSYICLDTSTGEISDNGSLGSPVVSVSGEGDYWRVSITESSADQSNTAVYLRLYPSLGASASWVHSVAAIGSCAPWGLELKEGSTPGIYVKTTDGPASNEAETVFAWTDGKITNPSYSHSQYMTAVIPIRCIHGL</sequence>
<feature type="domain" description="F5/8 type C" evidence="1">
    <location>
        <begin position="17"/>
        <end position="122"/>
    </location>
</feature>
<name>A0A370DN86_9GAMM</name>
<dbReference type="SUPFAM" id="SSF49785">
    <property type="entry name" value="Galactose-binding domain-like"/>
    <property type="match status" value="1"/>
</dbReference>
<dbReference type="Pfam" id="PF00754">
    <property type="entry name" value="F5_F8_type_C"/>
    <property type="match status" value="1"/>
</dbReference>
<evidence type="ECO:0000259" key="1">
    <source>
        <dbReference type="Pfam" id="PF00754"/>
    </source>
</evidence>
<dbReference type="InterPro" id="IPR000421">
    <property type="entry name" value="FA58C"/>
</dbReference>
<organism evidence="2 3">
    <name type="scientific">endosymbiont of Escarpia spicata</name>
    <dbReference type="NCBI Taxonomy" id="2200908"/>
    <lineage>
        <taxon>Bacteria</taxon>
        <taxon>Pseudomonadati</taxon>
        <taxon>Pseudomonadota</taxon>
        <taxon>Gammaproteobacteria</taxon>
        <taxon>sulfur-oxidizing symbionts</taxon>
    </lineage>
</organism>
<dbReference type="EMBL" id="QFXE01000010">
    <property type="protein sequence ID" value="RDH86365.1"/>
    <property type="molecule type" value="Genomic_DNA"/>
</dbReference>
<dbReference type="Proteomes" id="UP000254771">
    <property type="component" value="Unassembled WGS sequence"/>
</dbReference>
<dbReference type="Gene3D" id="2.60.120.260">
    <property type="entry name" value="Galactose-binding domain-like"/>
    <property type="match status" value="1"/>
</dbReference>
<accession>A0A370DN86</accession>
<comment type="caution">
    <text evidence="2">The sequence shown here is derived from an EMBL/GenBank/DDBJ whole genome shotgun (WGS) entry which is preliminary data.</text>
</comment>
<reference evidence="2 3" key="1">
    <citation type="journal article" date="2018" name="ISME J.">
        <title>Endosymbiont genomes yield clues of tubeworm success.</title>
        <authorList>
            <person name="Li Y."/>
            <person name="Liles M.R."/>
            <person name="Halanych K.M."/>
        </authorList>
    </citation>
    <scope>NUCLEOTIDE SEQUENCE [LARGE SCALE GENOMIC DNA]</scope>
    <source>
        <strain evidence="2">A1462</strain>
    </source>
</reference>
<dbReference type="AlphaFoldDB" id="A0A370DN86"/>
<evidence type="ECO:0000313" key="2">
    <source>
        <dbReference type="EMBL" id="RDH86365.1"/>
    </source>
</evidence>
<evidence type="ECO:0000313" key="3">
    <source>
        <dbReference type="Proteomes" id="UP000254771"/>
    </source>
</evidence>
<protein>
    <recommendedName>
        <fullName evidence="1">F5/8 type C domain-containing protein</fullName>
    </recommendedName>
</protein>
<proteinExistence type="predicted"/>
<dbReference type="InterPro" id="IPR008979">
    <property type="entry name" value="Galactose-bd-like_sf"/>
</dbReference>
<keyword evidence="3" id="KW-1185">Reference proteome</keyword>